<name>A0A0E9PGT8_ANGAN</name>
<organism evidence="2">
    <name type="scientific">Anguilla anguilla</name>
    <name type="common">European freshwater eel</name>
    <name type="synonym">Muraena anguilla</name>
    <dbReference type="NCBI Taxonomy" id="7936"/>
    <lineage>
        <taxon>Eukaryota</taxon>
        <taxon>Metazoa</taxon>
        <taxon>Chordata</taxon>
        <taxon>Craniata</taxon>
        <taxon>Vertebrata</taxon>
        <taxon>Euteleostomi</taxon>
        <taxon>Actinopterygii</taxon>
        <taxon>Neopterygii</taxon>
        <taxon>Teleostei</taxon>
        <taxon>Anguilliformes</taxon>
        <taxon>Anguillidae</taxon>
        <taxon>Anguilla</taxon>
    </lineage>
</organism>
<feature type="signal peptide" evidence="1">
    <location>
        <begin position="1"/>
        <end position="23"/>
    </location>
</feature>
<sequence length="47" mass="5121">MNCVESALSAADVLLKSLLLLFCSQMFNLLSSPCSSPVLHSPLQKRQ</sequence>
<reference evidence="2" key="2">
    <citation type="journal article" date="2015" name="Fish Shellfish Immunol.">
        <title>Early steps in the European eel (Anguilla anguilla)-Vibrio vulnificus interaction in the gills: Role of the RtxA13 toxin.</title>
        <authorList>
            <person name="Callol A."/>
            <person name="Pajuelo D."/>
            <person name="Ebbesson L."/>
            <person name="Teles M."/>
            <person name="MacKenzie S."/>
            <person name="Amaro C."/>
        </authorList>
    </citation>
    <scope>NUCLEOTIDE SEQUENCE</scope>
</reference>
<dbReference type="AlphaFoldDB" id="A0A0E9PGT8"/>
<feature type="chain" id="PRO_5005179422" evidence="1">
    <location>
        <begin position="24"/>
        <end position="47"/>
    </location>
</feature>
<accession>A0A0E9PGT8</accession>
<evidence type="ECO:0000256" key="1">
    <source>
        <dbReference type="SAM" id="SignalP"/>
    </source>
</evidence>
<keyword evidence="1" id="KW-0732">Signal</keyword>
<evidence type="ECO:0000313" key="2">
    <source>
        <dbReference type="EMBL" id="JAH03734.1"/>
    </source>
</evidence>
<dbReference type="EMBL" id="GBXM01104843">
    <property type="protein sequence ID" value="JAH03734.1"/>
    <property type="molecule type" value="Transcribed_RNA"/>
</dbReference>
<protein>
    <submittedName>
        <fullName evidence="2">Uncharacterized protein</fullName>
    </submittedName>
</protein>
<reference evidence="2" key="1">
    <citation type="submission" date="2014-11" db="EMBL/GenBank/DDBJ databases">
        <authorList>
            <person name="Amaro Gonzalez C."/>
        </authorList>
    </citation>
    <scope>NUCLEOTIDE SEQUENCE</scope>
</reference>
<proteinExistence type="predicted"/>